<evidence type="ECO:0000256" key="7">
    <source>
        <dbReference type="SAM" id="Phobius"/>
    </source>
</evidence>
<feature type="compositionally biased region" description="Low complexity" evidence="6">
    <location>
        <begin position="411"/>
        <end position="427"/>
    </location>
</feature>
<feature type="domain" description="Aminotransferase class I/classII large" evidence="8">
    <location>
        <begin position="36"/>
        <end position="315"/>
    </location>
</feature>
<reference evidence="9 10" key="1">
    <citation type="journal article" date="2019" name="Microbiol. Resour. Announc.">
        <title>Draft Genome Sequence of the Most Traditional epsilon-Poly-l-Lysine Producer, Streptomyces albulus NBRC14147.</title>
        <authorList>
            <person name="Yamanaka K."/>
            <person name="Hamano Y."/>
        </authorList>
    </citation>
    <scope>NUCLEOTIDE SEQUENCE [LARGE SCALE GENOMIC DNA]</scope>
    <source>
        <strain evidence="9 10">NBRC 14147</strain>
    </source>
</reference>
<dbReference type="GO" id="GO:0030170">
    <property type="term" value="F:pyridoxal phosphate binding"/>
    <property type="evidence" value="ECO:0007669"/>
    <property type="project" value="InterPro"/>
</dbReference>
<evidence type="ECO:0000256" key="5">
    <source>
        <dbReference type="ARBA" id="ARBA00022898"/>
    </source>
</evidence>
<keyword evidence="7" id="KW-0472">Membrane</keyword>
<keyword evidence="5" id="KW-0663">Pyridoxal phosphate</keyword>
<keyword evidence="9" id="KW-0378">Hydrolase</keyword>
<evidence type="ECO:0000256" key="2">
    <source>
        <dbReference type="ARBA" id="ARBA00007441"/>
    </source>
</evidence>
<keyword evidence="7" id="KW-0812">Transmembrane</keyword>
<dbReference type="InterPro" id="IPR004839">
    <property type="entry name" value="Aminotransferase_I/II_large"/>
</dbReference>
<comment type="cofactor">
    <cofactor evidence="1">
        <name>pyridoxal 5'-phosphate</name>
        <dbReference type="ChEBI" id="CHEBI:597326"/>
    </cofactor>
</comment>
<sequence>MQRTAPDPQREPDPAPPAGLPVLPELAAHLAAAAGRTAPEPPGGSAPLRTAACGYWERRGLFTPPDRVLAAPGAAALLLALYAAVDGAVLLTRPCAEWYAPPARLLGRPVHVTPVPAESGGLPDPFALLETVRRARMHGDTPRVLVLSVADDPTGTCPPPEQLHEVCEAAAEEGLWLISDESRRDLLHDPHDTVVLSPAEMLPGEVVVLTDLRAALLPVSWPVGLARFPGTRRGAVLRDAVLQTLARLHSPLPGPLAGAVTHALGEPDAVRERTAVAARVYGALTGALHRALAGAGALCRPPHAGSHLYADLEPLRRPLGDRGIVGSAALERELAPWAARGGHRFEDDPEALRVRLGVDGLLGADMALRQRTLDAADPLTLPHVRAGVRDLERTLAALGGAQGRPHRAKGVARAGEAPAAGAPTRCGAGRGGGRGPLSRWPQQCPGQWREAGAAPGARRCVTRPRPGSGFGSCSDPVTGKPESSSSSPPSPASRSASFPVSFPAFLPVSSRVLPVPPPSSRAHRGPPARLVTPVPHSGSARPSNGAPR</sequence>
<evidence type="ECO:0000256" key="1">
    <source>
        <dbReference type="ARBA" id="ARBA00001933"/>
    </source>
</evidence>
<keyword evidence="7" id="KW-1133">Transmembrane helix</keyword>
<feature type="region of interest" description="Disordered" evidence="6">
    <location>
        <begin position="1"/>
        <end position="22"/>
    </location>
</feature>
<comment type="caution">
    <text evidence="9">The sequence shown here is derived from an EMBL/GenBank/DDBJ whole genome shotgun (WGS) entry which is preliminary data.</text>
</comment>
<evidence type="ECO:0000256" key="3">
    <source>
        <dbReference type="ARBA" id="ARBA00022576"/>
    </source>
</evidence>
<evidence type="ECO:0000259" key="8">
    <source>
        <dbReference type="Pfam" id="PF00155"/>
    </source>
</evidence>
<dbReference type="GO" id="GO:0004177">
    <property type="term" value="F:aminopeptidase activity"/>
    <property type="evidence" value="ECO:0007669"/>
    <property type="project" value="UniProtKB-KW"/>
</dbReference>
<keyword evidence="3" id="KW-0032">Aminotransferase</keyword>
<dbReference type="EMBL" id="BHXC01000007">
    <property type="protein sequence ID" value="GCB94630.1"/>
    <property type="molecule type" value="Genomic_DNA"/>
</dbReference>
<dbReference type="InterPro" id="IPR050596">
    <property type="entry name" value="AspAT/PAT-like"/>
</dbReference>
<keyword evidence="4" id="KW-0808">Transferase</keyword>
<keyword evidence="9" id="KW-0645">Protease</keyword>
<dbReference type="Gene3D" id="3.40.640.10">
    <property type="entry name" value="Type I PLP-dependent aspartate aminotransferase-like (Major domain)"/>
    <property type="match status" value="1"/>
</dbReference>
<evidence type="ECO:0000256" key="4">
    <source>
        <dbReference type="ARBA" id="ARBA00022679"/>
    </source>
</evidence>
<dbReference type="PANTHER" id="PTHR46383:SF1">
    <property type="entry name" value="ASPARTATE AMINOTRANSFERASE"/>
    <property type="match status" value="1"/>
</dbReference>
<dbReference type="InterPro" id="IPR015424">
    <property type="entry name" value="PyrdxlP-dep_Trfase"/>
</dbReference>
<gene>
    <name evidence="9" type="ORF">SALB_07430</name>
</gene>
<feature type="region of interest" description="Disordered" evidence="6">
    <location>
        <begin position="401"/>
        <end position="548"/>
    </location>
</feature>
<keyword evidence="9" id="KW-0031">Aminopeptidase</keyword>
<evidence type="ECO:0000256" key="6">
    <source>
        <dbReference type="SAM" id="MobiDB-lite"/>
    </source>
</evidence>
<evidence type="ECO:0000313" key="9">
    <source>
        <dbReference type="EMBL" id="GCB94630.1"/>
    </source>
</evidence>
<dbReference type="InterPro" id="IPR015421">
    <property type="entry name" value="PyrdxlP-dep_Trfase_major"/>
</dbReference>
<protein>
    <submittedName>
        <fullName evidence="9">Aminopeptidase</fullName>
    </submittedName>
</protein>
<comment type="similarity">
    <text evidence="2">Belongs to the class-I pyridoxal-phosphate-dependent aminotransferase family.</text>
</comment>
<proteinExistence type="inferred from homology"/>
<dbReference type="GO" id="GO:0006520">
    <property type="term" value="P:amino acid metabolic process"/>
    <property type="evidence" value="ECO:0007669"/>
    <property type="project" value="InterPro"/>
</dbReference>
<dbReference type="PANTHER" id="PTHR46383">
    <property type="entry name" value="ASPARTATE AMINOTRANSFERASE"/>
    <property type="match status" value="1"/>
</dbReference>
<feature type="compositionally biased region" description="Low complexity" evidence="6">
    <location>
        <begin position="483"/>
        <end position="513"/>
    </location>
</feature>
<organism evidence="9 10">
    <name type="scientific">Streptomyces noursei</name>
    <name type="common">Streptomyces albulus</name>
    <dbReference type="NCBI Taxonomy" id="1971"/>
    <lineage>
        <taxon>Bacteria</taxon>
        <taxon>Bacillati</taxon>
        <taxon>Actinomycetota</taxon>
        <taxon>Actinomycetes</taxon>
        <taxon>Kitasatosporales</taxon>
        <taxon>Streptomycetaceae</taxon>
        <taxon>Streptomyces</taxon>
    </lineage>
</organism>
<name>A0A401RAK2_STRNR</name>
<dbReference type="SUPFAM" id="SSF53383">
    <property type="entry name" value="PLP-dependent transferases"/>
    <property type="match status" value="1"/>
</dbReference>
<dbReference type="GO" id="GO:0008483">
    <property type="term" value="F:transaminase activity"/>
    <property type="evidence" value="ECO:0007669"/>
    <property type="project" value="UniProtKB-KW"/>
</dbReference>
<dbReference type="AlphaFoldDB" id="A0A401RAK2"/>
<dbReference type="Pfam" id="PF00155">
    <property type="entry name" value="Aminotran_1_2"/>
    <property type="match status" value="1"/>
</dbReference>
<evidence type="ECO:0000313" key="10">
    <source>
        <dbReference type="Proteomes" id="UP000288351"/>
    </source>
</evidence>
<accession>A0A401RAK2</accession>
<dbReference type="Proteomes" id="UP000288351">
    <property type="component" value="Unassembled WGS sequence"/>
</dbReference>
<feature type="transmembrane region" description="Helical" evidence="7">
    <location>
        <begin position="68"/>
        <end position="85"/>
    </location>
</feature>